<dbReference type="EMBL" id="HBGA01082431">
    <property type="protein sequence ID" value="CAD9019596.1"/>
    <property type="molecule type" value="Transcribed_RNA"/>
</dbReference>
<reference evidence="1" key="1">
    <citation type="submission" date="2021-01" db="EMBL/GenBank/DDBJ databases">
        <authorList>
            <person name="Corre E."/>
            <person name="Pelletier E."/>
            <person name="Niang G."/>
            <person name="Scheremetjew M."/>
            <person name="Finn R."/>
            <person name="Kale V."/>
            <person name="Holt S."/>
            <person name="Cochrane G."/>
            <person name="Meng A."/>
            <person name="Brown T."/>
            <person name="Cohen L."/>
        </authorList>
    </citation>
    <scope>NUCLEOTIDE SEQUENCE</scope>
    <source>
        <strain evidence="1">NIES-381</strain>
    </source>
</reference>
<name>A0A7S1IQP2_9EUGL</name>
<gene>
    <name evidence="1" type="ORF">EGYM00392_LOCUS30710</name>
</gene>
<protein>
    <submittedName>
        <fullName evidence="1">Uncharacterized protein</fullName>
    </submittedName>
</protein>
<organism evidence="1">
    <name type="scientific">Eutreptiella gymnastica</name>
    <dbReference type="NCBI Taxonomy" id="73025"/>
    <lineage>
        <taxon>Eukaryota</taxon>
        <taxon>Discoba</taxon>
        <taxon>Euglenozoa</taxon>
        <taxon>Euglenida</taxon>
        <taxon>Spirocuta</taxon>
        <taxon>Euglenophyceae</taxon>
        <taxon>Eutreptiales</taxon>
        <taxon>Eutreptiaceae</taxon>
        <taxon>Eutreptiella</taxon>
    </lineage>
</organism>
<accession>A0A7S1IQP2</accession>
<dbReference type="AlphaFoldDB" id="A0A7S1IQP2"/>
<proteinExistence type="predicted"/>
<evidence type="ECO:0000313" key="1">
    <source>
        <dbReference type="EMBL" id="CAD9019596.1"/>
    </source>
</evidence>
<sequence length="211" mass="23509">MDCTADLTGKRTLGFLCKIKGQTHSHQLPATEQQQDFATPGTADMDIVGKVDTRKQDVYLRLKSYLLGSKGMKKQALHLVRVLVSDLHLALFCQALSPTNQEASQILGLRNHIFFCMRQVRLLYQILLMRIVHTQSCSSTHNCSKVPGTGDPFTSTISNILSHLGWDPLACDPMHAPCLHLSVENLSTQHVVHMYGMQLDISPVLYVSLIL</sequence>